<proteinExistence type="predicted"/>
<dbReference type="EMBL" id="LR824005">
    <property type="protein sequence ID" value="CAH0592753.1"/>
    <property type="molecule type" value="Genomic_DNA"/>
</dbReference>
<name>A0A9P0FVB9_CHRIL</name>
<organism evidence="1 2">
    <name type="scientific">Chrysodeixis includens</name>
    <name type="common">Soybean looper</name>
    <name type="synonym">Pseudoplusia includens</name>
    <dbReference type="NCBI Taxonomy" id="689277"/>
    <lineage>
        <taxon>Eukaryota</taxon>
        <taxon>Metazoa</taxon>
        <taxon>Ecdysozoa</taxon>
        <taxon>Arthropoda</taxon>
        <taxon>Hexapoda</taxon>
        <taxon>Insecta</taxon>
        <taxon>Pterygota</taxon>
        <taxon>Neoptera</taxon>
        <taxon>Endopterygota</taxon>
        <taxon>Lepidoptera</taxon>
        <taxon>Glossata</taxon>
        <taxon>Ditrysia</taxon>
        <taxon>Noctuoidea</taxon>
        <taxon>Noctuidae</taxon>
        <taxon>Plusiinae</taxon>
        <taxon>Chrysodeixis</taxon>
    </lineage>
</organism>
<accession>A0A9P0FVB9</accession>
<sequence length="152" mass="16957">MHYLFMSFAHLILGPPGFRRPRPGNHSVCCCFKNDSHTKEFNPCIAGGFTDIQFTSTKTPRMRTGLCGSHKFLSCTEIEPATRIVVIGLVTYTTWLFMQSVTALLHLLYVCINPILQIPQIPVTCLAFPKVRTITITCANCCEAVVYLITAN</sequence>
<keyword evidence="2" id="KW-1185">Reference proteome</keyword>
<protein>
    <submittedName>
        <fullName evidence="1">Uncharacterized protein</fullName>
    </submittedName>
</protein>
<reference evidence="1" key="1">
    <citation type="submission" date="2021-12" db="EMBL/GenBank/DDBJ databases">
        <authorList>
            <person name="King R."/>
        </authorList>
    </citation>
    <scope>NUCLEOTIDE SEQUENCE</scope>
</reference>
<dbReference type="Proteomes" id="UP001154114">
    <property type="component" value="Chromosome 2"/>
</dbReference>
<evidence type="ECO:0000313" key="2">
    <source>
        <dbReference type="Proteomes" id="UP001154114"/>
    </source>
</evidence>
<dbReference type="AlphaFoldDB" id="A0A9P0FVB9"/>
<gene>
    <name evidence="1" type="ORF">CINC_LOCUS5903</name>
</gene>
<evidence type="ECO:0000313" key="1">
    <source>
        <dbReference type="EMBL" id="CAH0592753.1"/>
    </source>
</evidence>